<organism evidence="9 10">
    <name type="scientific">Niabella ginsengisoli</name>
    <dbReference type="NCBI Taxonomy" id="522298"/>
    <lineage>
        <taxon>Bacteria</taxon>
        <taxon>Pseudomonadati</taxon>
        <taxon>Bacteroidota</taxon>
        <taxon>Chitinophagia</taxon>
        <taxon>Chitinophagales</taxon>
        <taxon>Chitinophagaceae</taxon>
        <taxon>Niabella</taxon>
    </lineage>
</organism>
<dbReference type="InterPro" id="IPR037171">
    <property type="entry name" value="NagB/RpiA_transferase-like"/>
</dbReference>
<dbReference type="NCBIfam" id="TIGR01198">
    <property type="entry name" value="pgl"/>
    <property type="match status" value="1"/>
</dbReference>
<sequence length="230" mass="26081">MQQIKLIWENAEALSIAAAHYFVERCNNSIADKGNFTVSLSGGSTPKRLYQLLATPAFSRNIDWKKVQLFWGDERFVPHTHEDSNYRMVKEALLDHVKIPRKNVFAMPTKGDASACANQYENMMEEVLGKKMQIDLTFLGLGDDGHTSSLFPGTDVLQEQKKFIKEVWVESKQTFRLSSTYRLINNSKEVMFLVAGAAKAPVIKHIFSKNAKAIYPVQDVNLKKEMLFGC</sequence>
<gene>
    <name evidence="7 9" type="primary">pgl</name>
    <name evidence="9" type="ORF">MKP09_21600</name>
</gene>
<dbReference type="CDD" id="cd01400">
    <property type="entry name" value="6PGL"/>
    <property type="match status" value="1"/>
</dbReference>
<dbReference type="PANTHER" id="PTHR11054:SF0">
    <property type="entry name" value="6-PHOSPHOGLUCONOLACTONASE"/>
    <property type="match status" value="1"/>
</dbReference>
<evidence type="ECO:0000313" key="9">
    <source>
        <dbReference type="EMBL" id="MCH5600324.1"/>
    </source>
</evidence>
<evidence type="ECO:0000313" key="10">
    <source>
        <dbReference type="Proteomes" id="UP001202248"/>
    </source>
</evidence>
<dbReference type="Pfam" id="PF01182">
    <property type="entry name" value="Glucosamine_iso"/>
    <property type="match status" value="1"/>
</dbReference>
<comment type="caution">
    <text evidence="9">The sequence shown here is derived from an EMBL/GenBank/DDBJ whole genome shotgun (WGS) entry which is preliminary data.</text>
</comment>
<comment type="similarity">
    <text evidence="4 7">Belongs to the glucosamine/galactosamine-6-phosphate isomerase family. 6-phosphogluconolactonase subfamily.</text>
</comment>
<dbReference type="EMBL" id="JAKWBL010000004">
    <property type="protein sequence ID" value="MCH5600324.1"/>
    <property type="molecule type" value="Genomic_DNA"/>
</dbReference>
<evidence type="ECO:0000256" key="1">
    <source>
        <dbReference type="ARBA" id="ARBA00000832"/>
    </source>
</evidence>
<keyword evidence="7 9" id="KW-0378">Hydrolase</keyword>
<dbReference type="EC" id="3.1.1.31" evidence="5 7"/>
<dbReference type="PANTHER" id="PTHR11054">
    <property type="entry name" value="6-PHOSPHOGLUCONOLACTONASE"/>
    <property type="match status" value="1"/>
</dbReference>
<evidence type="ECO:0000259" key="8">
    <source>
        <dbReference type="Pfam" id="PF01182"/>
    </source>
</evidence>
<evidence type="ECO:0000256" key="2">
    <source>
        <dbReference type="ARBA" id="ARBA00002681"/>
    </source>
</evidence>
<dbReference type="RefSeq" id="WP_240832381.1">
    <property type="nucleotide sequence ID" value="NZ_JAKWBL010000004.1"/>
</dbReference>
<evidence type="ECO:0000256" key="5">
    <source>
        <dbReference type="ARBA" id="ARBA00013198"/>
    </source>
</evidence>
<evidence type="ECO:0000256" key="6">
    <source>
        <dbReference type="ARBA" id="ARBA00020337"/>
    </source>
</evidence>
<comment type="catalytic activity">
    <reaction evidence="1 7">
        <text>6-phospho-D-glucono-1,5-lactone + H2O = 6-phospho-D-gluconate + H(+)</text>
        <dbReference type="Rhea" id="RHEA:12556"/>
        <dbReference type="ChEBI" id="CHEBI:15377"/>
        <dbReference type="ChEBI" id="CHEBI:15378"/>
        <dbReference type="ChEBI" id="CHEBI:57955"/>
        <dbReference type="ChEBI" id="CHEBI:58759"/>
        <dbReference type="EC" id="3.1.1.31"/>
    </reaction>
</comment>
<keyword evidence="10" id="KW-1185">Reference proteome</keyword>
<proteinExistence type="inferred from homology"/>
<comment type="function">
    <text evidence="2 7">Hydrolysis of 6-phosphogluconolactone to 6-phosphogluconate.</text>
</comment>
<reference evidence="9 10" key="1">
    <citation type="submission" date="2022-02" db="EMBL/GenBank/DDBJ databases">
        <authorList>
            <person name="Min J."/>
        </authorList>
    </citation>
    <scope>NUCLEOTIDE SEQUENCE [LARGE SCALE GENOMIC DNA]</scope>
    <source>
        <strain evidence="9 10">GR10-1</strain>
    </source>
</reference>
<dbReference type="SUPFAM" id="SSF100950">
    <property type="entry name" value="NagB/RpiA/CoA transferase-like"/>
    <property type="match status" value="1"/>
</dbReference>
<evidence type="ECO:0000256" key="4">
    <source>
        <dbReference type="ARBA" id="ARBA00010662"/>
    </source>
</evidence>
<comment type="pathway">
    <text evidence="3 7">Carbohydrate degradation; pentose phosphate pathway; D-ribulose 5-phosphate from D-glucose 6-phosphate (oxidative stage): step 2/3.</text>
</comment>
<dbReference type="GO" id="GO:0017057">
    <property type="term" value="F:6-phosphogluconolactonase activity"/>
    <property type="evidence" value="ECO:0007669"/>
    <property type="project" value="UniProtKB-EC"/>
</dbReference>
<name>A0ABS9SPN0_9BACT</name>
<dbReference type="InterPro" id="IPR005900">
    <property type="entry name" value="6-phosphogluconolactonase_DevB"/>
</dbReference>
<evidence type="ECO:0000256" key="7">
    <source>
        <dbReference type="RuleBase" id="RU365095"/>
    </source>
</evidence>
<accession>A0ABS9SPN0</accession>
<feature type="domain" description="Glucosamine/galactosamine-6-phosphate isomerase" evidence="8">
    <location>
        <begin position="10"/>
        <end position="224"/>
    </location>
</feature>
<dbReference type="Proteomes" id="UP001202248">
    <property type="component" value="Unassembled WGS sequence"/>
</dbReference>
<protein>
    <recommendedName>
        <fullName evidence="6 7">6-phosphogluconolactonase</fullName>
        <shortName evidence="7">6PGL</shortName>
        <ecNumber evidence="5 7">3.1.1.31</ecNumber>
    </recommendedName>
</protein>
<dbReference type="InterPro" id="IPR039104">
    <property type="entry name" value="6PGL"/>
</dbReference>
<dbReference type="Gene3D" id="3.40.50.1360">
    <property type="match status" value="1"/>
</dbReference>
<dbReference type="InterPro" id="IPR006148">
    <property type="entry name" value="Glc/Gal-6P_isomerase"/>
</dbReference>
<evidence type="ECO:0000256" key="3">
    <source>
        <dbReference type="ARBA" id="ARBA00004961"/>
    </source>
</evidence>